<evidence type="ECO:0000256" key="1">
    <source>
        <dbReference type="ARBA" id="ARBA00009528"/>
    </source>
</evidence>
<evidence type="ECO:0000313" key="12">
    <source>
        <dbReference type="EMBL" id="HCT14033.1"/>
    </source>
</evidence>
<evidence type="ECO:0000259" key="11">
    <source>
        <dbReference type="Pfam" id="PF02789"/>
    </source>
</evidence>
<evidence type="ECO:0000259" key="10">
    <source>
        <dbReference type="Pfam" id="PF00883"/>
    </source>
</evidence>
<feature type="region of interest" description="Disordered" evidence="9">
    <location>
        <begin position="415"/>
        <end position="434"/>
    </location>
</feature>
<dbReference type="Proteomes" id="UP000261739">
    <property type="component" value="Unassembled WGS sequence"/>
</dbReference>
<comment type="caution">
    <text evidence="12">The sequence shown here is derived from an EMBL/GenBank/DDBJ whole genome shotgun (WGS) entry which is preliminary data.</text>
</comment>
<dbReference type="Gene3D" id="3.40.220.10">
    <property type="entry name" value="Leucine Aminopeptidase, subunit E, domain 1"/>
    <property type="match status" value="1"/>
</dbReference>
<dbReference type="Gene3D" id="3.40.630.10">
    <property type="entry name" value="Zn peptidases"/>
    <property type="match status" value="1"/>
</dbReference>
<feature type="region of interest" description="Disordered" evidence="9">
    <location>
        <begin position="155"/>
        <end position="174"/>
    </location>
</feature>
<evidence type="ECO:0000256" key="2">
    <source>
        <dbReference type="ARBA" id="ARBA00022438"/>
    </source>
</evidence>
<keyword evidence="2 12" id="KW-0031">Aminopeptidase</keyword>
<feature type="compositionally biased region" description="Low complexity" evidence="9">
    <location>
        <begin position="155"/>
        <end position="171"/>
    </location>
</feature>
<evidence type="ECO:0000313" key="13">
    <source>
        <dbReference type="Proteomes" id="UP000261739"/>
    </source>
</evidence>
<comment type="similarity">
    <text evidence="1">Belongs to the peptidase M17 family.</text>
</comment>
<feature type="domain" description="Cytosol aminopeptidase" evidence="10">
    <location>
        <begin position="262"/>
        <end position="571"/>
    </location>
</feature>
<evidence type="ECO:0000256" key="7">
    <source>
        <dbReference type="ARBA" id="ARBA00050021"/>
    </source>
</evidence>
<evidence type="ECO:0000256" key="5">
    <source>
        <dbReference type="ARBA" id="ARBA00033172"/>
    </source>
</evidence>
<dbReference type="PANTHER" id="PTHR11963">
    <property type="entry name" value="LEUCINE AMINOPEPTIDASE-RELATED"/>
    <property type="match status" value="1"/>
</dbReference>
<evidence type="ECO:0000256" key="4">
    <source>
        <dbReference type="ARBA" id="ARBA00022801"/>
    </source>
</evidence>
<dbReference type="EMBL" id="DQID01000122">
    <property type="protein sequence ID" value="HCT14033.1"/>
    <property type="molecule type" value="Genomic_DNA"/>
</dbReference>
<dbReference type="Pfam" id="PF00883">
    <property type="entry name" value="Peptidase_M17"/>
    <property type="match status" value="1"/>
</dbReference>
<dbReference type="PANTHER" id="PTHR11963:SF23">
    <property type="entry name" value="CYTOSOL AMINOPEPTIDASE"/>
    <property type="match status" value="1"/>
</dbReference>
<dbReference type="SUPFAM" id="SSF53187">
    <property type="entry name" value="Zn-dependent exopeptidases"/>
    <property type="match status" value="1"/>
</dbReference>
<organism evidence="12 13">
    <name type="scientific">Corynebacterium nuruki</name>
    <dbReference type="NCBI Taxonomy" id="1032851"/>
    <lineage>
        <taxon>Bacteria</taxon>
        <taxon>Bacillati</taxon>
        <taxon>Actinomycetota</taxon>
        <taxon>Actinomycetes</taxon>
        <taxon>Mycobacteriales</taxon>
        <taxon>Corynebacteriaceae</taxon>
        <taxon>Corynebacterium</taxon>
    </lineage>
</organism>
<feature type="region of interest" description="Disordered" evidence="9">
    <location>
        <begin position="1"/>
        <end position="62"/>
    </location>
</feature>
<evidence type="ECO:0000256" key="8">
    <source>
        <dbReference type="ARBA" id="ARBA00050061"/>
    </source>
</evidence>
<evidence type="ECO:0000256" key="9">
    <source>
        <dbReference type="SAM" id="MobiDB-lite"/>
    </source>
</evidence>
<dbReference type="InterPro" id="IPR011356">
    <property type="entry name" value="Leucine_aapep/pepB"/>
</dbReference>
<gene>
    <name evidence="12" type="ORF">DIW82_04340</name>
</gene>
<protein>
    <recommendedName>
        <fullName evidence="7">Probable cytosol aminopeptidase</fullName>
    </recommendedName>
    <alternativeName>
        <fullName evidence="8">Leucine aminopeptidase</fullName>
    </alternativeName>
    <alternativeName>
        <fullName evidence="5">Leucyl aminopeptidase</fullName>
    </alternativeName>
</protein>
<sequence>MACILDPAQFPGHRQAHHRFPGTTNRPATGPVEDPASREDADVTRSAPQTPPPRPTAADADPLDGIFLRGDVPRIVPVTDPATVPGADVDLLVVPCIAGPSGLSLPDDLPLPRTAVTDLWKTLMETGVTGAAGEVQSVPAPAGVRARQVLAVGLGSTDTGSTAGADGTADPTGRRDRRIRAAAGAASRALRSLPGTALTVLSLLGRYSPTAAVEGHALGAYRYTGLRTAGPAEGGIARLGVLVDGQLAAFARACTVVEAVATARDIVNAPTGSLDPARLAALAAGLAARSGIGAEILDATELGDRRFGGILGAGGGSVHAPRLLRLVHRPEPLAGQDRVPHIALVGAAVTAGSAGAAGVTDLAGSSAAAAAAVAATVAAAELELPVAVTATVPVVELASDAPALRPGSVLRHVDGTTTEISGCDPTTPTDPSDTVRTATSLVLADAVARAVADSPDLLVTVSAVTGSRTLPFGDRTAAVTGSPALRDLLVDLADRAGEDAWAAPLPVESDREIGSEVADLRTAAPDRYLPAFVPAGTPRAHVDVAGPAVNSGAPYGDIPGRASGRPVRTLVALLGSARDYADR</sequence>
<dbReference type="GO" id="GO:0005737">
    <property type="term" value="C:cytoplasm"/>
    <property type="evidence" value="ECO:0007669"/>
    <property type="project" value="InterPro"/>
</dbReference>
<keyword evidence="4" id="KW-0378">Hydrolase</keyword>
<keyword evidence="3" id="KW-0645">Protease</keyword>
<dbReference type="InterPro" id="IPR043472">
    <property type="entry name" value="Macro_dom-like"/>
</dbReference>
<dbReference type="GO" id="GO:0030145">
    <property type="term" value="F:manganese ion binding"/>
    <property type="evidence" value="ECO:0007669"/>
    <property type="project" value="InterPro"/>
</dbReference>
<feature type="compositionally biased region" description="Low complexity" evidence="9">
    <location>
        <begin position="424"/>
        <end position="434"/>
    </location>
</feature>
<evidence type="ECO:0000256" key="3">
    <source>
        <dbReference type="ARBA" id="ARBA00022670"/>
    </source>
</evidence>
<dbReference type="STRING" id="863239.GCA_000213935_00360"/>
<dbReference type="GO" id="GO:0006508">
    <property type="term" value="P:proteolysis"/>
    <property type="evidence" value="ECO:0007669"/>
    <property type="project" value="UniProtKB-KW"/>
</dbReference>
<dbReference type="InterPro" id="IPR008283">
    <property type="entry name" value="Peptidase_M17_N"/>
</dbReference>
<dbReference type="SUPFAM" id="SSF52949">
    <property type="entry name" value="Macro domain-like"/>
    <property type="match status" value="1"/>
</dbReference>
<reference evidence="12 13" key="1">
    <citation type="journal article" date="2018" name="Nat. Biotechnol.">
        <title>A standardized bacterial taxonomy based on genome phylogeny substantially revises the tree of life.</title>
        <authorList>
            <person name="Parks D.H."/>
            <person name="Chuvochina M."/>
            <person name="Waite D.W."/>
            <person name="Rinke C."/>
            <person name="Skarshewski A."/>
            <person name="Chaumeil P.A."/>
            <person name="Hugenholtz P."/>
        </authorList>
    </citation>
    <scope>NUCLEOTIDE SEQUENCE [LARGE SCALE GENOMIC DNA]</scope>
    <source>
        <strain evidence="12">UBA11247</strain>
    </source>
</reference>
<comment type="function">
    <text evidence="6">Presumably involved in the processing and regular turnover of intracellular proteins. Catalyzes the removal of unsubstituted N-terminal amino acids from various peptides.</text>
</comment>
<proteinExistence type="inferred from homology"/>
<feature type="domain" description="Peptidase M17 leucyl aminopeptidase N-terminal" evidence="11">
    <location>
        <begin position="119"/>
        <end position="228"/>
    </location>
</feature>
<dbReference type="InterPro" id="IPR000819">
    <property type="entry name" value="Peptidase_M17_C"/>
</dbReference>
<dbReference type="Pfam" id="PF02789">
    <property type="entry name" value="Peptidase_M17_N"/>
    <property type="match status" value="1"/>
</dbReference>
<name>A0A3D4SXM2_9CORY</name>
<accession>A0A3D4SXM2</accession>
<dbReference type="GO" id="GO:0070006">
    <property type="term" value="F:metalloaminopeptidase activity"/>
    <property type="evidence" value="ECO:0007669"/>
    <property type="project" value="InterPro"/>
</dbReference>
<dbReference type="AlphaFoldDB" id="A0A3D4SXM2"/>
<evidence type="ECO:0000256" key="6">
    <source>
        <dbReference type="ARBA" id="ARBA00049972"/>
    </source>
</evidence>